<evidence type="ECO:0000256" key="1">
    <source>
        <dbReference type="ARBA" id="ARBA00022723"/>
    </source>
</evidence>
<keyword evidence="1" id="KW-0479">Metal-binding</keyword>
<name>A0A5N5WTD0_9EURO</name>
<evidence type="ECO:0000256" key="2">
    <source>
        <dbReference type="ARBA" id="ARBA00022771"/>
    </source>
</evidence>
<dbReference type="Pfam" id="PF13695">
    <property type="entry name" value="Zn_ribbon_3CxxC"/>
    <property type="match status" value="1"/>
</dbReference>
<dbReference type="OrthoDB" id="8121437at2759"/>
<organism evidence="5 6">
    <name type="scientific">Aspergillus leporis</name>
    <dbReference type="NCBI Taxonomy" id="41062"/>
    <lineage>
        <taxon>Eukaryota</taxon>
        <taxon>Fungi</taxon>
        <taxon>Dikarya</taxon>
        <taxon>Ascomycota</taxon>
        <taxon>Pezizomycotina</taxon>
        <taxon>Eurotiomycetes</taxon>
        <taxon>Eurotiomycetidae</taxon>
        <taxon>Eurotiales</taxon>
        <taxon>Aspergillaceae</taxon>
        <taxon>Aspergillus</taxon>
        <taxon>Aspergillus subgen. Circumdati</taxon>
    </lineage>
</organism>
<evidence type="ECO:0000259" key="4">
    <source>
        <dbReference type="SMART" id="SM01328"/>
    </source>
</evidence>
<sequence length="129" mass="14754">MLTKKAKSEKRWSMYPSLHDSNTTNIMGRSICRNRVCSSHGWSSNKIAIIIRMYQEAEYNARVYHQRCKSCNSLSRPSLDNSYVGRVAYHLKKWSGVQMDFAHYFGESKGPPHDSDLCGGCRDGHCIAF</sequence>
<evidence type="ECO:0000313" key="5">
    <source>
        <dbReference type="EMBL" id="KAB8071783.1"/>
    </source>
</evidence>
<proteinExistence type="predicted"/>
<dbReference type="EMBL" id="ML732263">
    <property type="protein sequence ID" value="KAB8071783.1"/>
    <property type="molecule type" value="Genomic_DNA"/>
</dbReference>
<feature type="domain" description="3CxxC-type" evidence="4">
    <location>
        <begin position="25"/>
        <end position="124"/>
    </location>
</feature>
<dbReference type="SMART" id="SM01328">
    <property type="entry name" value="zf-3CxxC"/>
    <property type="match status" value="1"/>
</dbReference>
<keyword evidence="6" id="KW-1185">Reference proteome</keyword>
<evidence type="ECO:0000313" key="6">
    <source>
        <dbReference type="Proteomes" id="UP000326565"/>
    </source>
</evidence>
<gene>
    <name evidence="5" type="ORF">BDV29DRAFT_193000</name>
</gene>
<dbReference type="InterPro" id="IPR027377">
    <property type="entry name" value="ZAR1/RTP1-5-like_Znf-3CxxC"/>
</dbReference>
<keyword evidence="2" id="KW-0863">Zinc-finger</keyword>
<reference evidence="5 6" key="1">
    <citation type="submission" date="2019-04" db="EMBL/GenBank/DDBJ databases">
        <title>Friends and foes A comparative genomics study of 23 Aspergillus species from section Flavi.</title>
        <authorList>
            <consortium name="DOE Joint Genome Institute"/>
            <person name="Kjaerbolling I."/>
            <person name="Vesth T."/>
            <person name="Frisvad J.C."/>
            <person name="Nybo J.L."/>
            <person name="Theobald S."/>
            <person name="Kildgaard S."/>
            <person name="Isbrandt T."/>
            <person name="Kuo A."/>
            <person name="Sato A."/>
            <person name="Lyhne E.K."/>
            <person name="Kogle M.E."/>
            <person name="Wiebenga A."/>
            <person name="Kun R.S."/>
            <person name="Lubbers R.J."/>
            <person name="Makela M.R."/>
            <person name="Barry K."/>
            <person name="Chovatia M."/>
            <person name="Clum A."/>
            <person name="Daum C."/>
            <person name="Haridas S."/>
            <person name="He G."/>
            <person name="LaButti K."/>
            <person name="Lipzen A."/>
            <person name="Mondo S."/>
            <person name="Riley R."/>
            <person name="Salamov A."/>
            <person name="Simmons B.A."/>
            <person name="Magnuson J.K."/>
            <person name="Henrissat B."/>
            <person name="Mortensen U.H."/>
            <person name="Larsen T.O."/>
            <person name="Devries R.P."/>
            <person name="Grigoriev I.V."/>
            <person name="Machida M."/>
            <person name="Baker S.E."/>
            <person name="Andersen M.R."/>
        </authorList>
    </citation>
    <scope>NUCLEOTIDE SEQUENCE [LARGE SCALE GENOMIC DNA]</scope>
    <source>
        <strain evidence="5 6">CBS 151.66</strain>
    </source>
</reference>
<keyword evidence="3" id="KW-0862">Zinc</keyword>
<protein>
    <submittedName>
        <fullName evidence="5">Zinc-binding domain-containing protein</fullName>
    </submittedName>
</protein>
<dbReference type="Proteomes" id="UP000326565">
    <property type="component" value="Unassembled WGS sequence"/>
</dbReference>
<dbReference type="AlphaFoldDB" id="A0A5N5WTD0"/>
<dbReference type="GO" id="GO:0008270">
    <property type="term" value="F:zinc ion binding"/>
    <property type="evidence" value="ECO:0007669"/>
    <property type="project" value="UniProtKB-KW"/>
</dbReference>
<evidence type="ECO:0000256" key="3">
    <source>
        <dbReference type="ARBA" id="ARBA00022833"/>
    </source>
</evidence>
<accession>A0A5N5WTD0</accession>